<dbReference type="EMBL" id="NCVQ01000005">
    <property type="protein sequence ID" value="PWZ26528.1"/>
    <property type="molecule type" value="Genomic_DNA"/>
</dbReference>
<organism evidence="1">
    <name type="scientific">Zea mays</name>
    <name type="common">Maize</name>
    <dbReference type="NCBI Taxonomy" id="4577"/>
    <lineage>
        <taxon>Eukaryota</taxon>
        <taxon>Viridiplantae</taxon>
        <taxon>Streptophyta</taxon>
        <taxon>Embryophyta</taxon>
        <taxon>Tracheophyta</taxon>
        <taxon>Spermatophyta</taxon>
        <taxon>Magnoliopsida</taxon>
        <taxon>Liliopsida</taxon>
        <taxon>Poales</taxon>
        <taxon>Poaceae</taxon>
        <taxon>PACMAD clade</taxon>
        <taxon>Panicoideae</taxon>
        <taxon>Andropogonodae</taxon>
        <taxon>Andropogoneae</taxon>
        <taxon>Tripsacinae</taxon>
        <taxon>Zea</taxon>
    </lineage>
</organism>
<feature type="non-terminal residue" evidence="1">
    <location>
        <position position="1"/>
    </location>
</feature>
<proteinExistence type="predicted"/>
<sequence>FFFFSNNAEELRVYLFYLIVSRNHFRLLLQ</sequence>
<name>A0A3L6F0X4_MAIZE</name>
<evidence type="ECO:0000313" key="1">
    <source>
        <dbReference type="EMBL" id="PWZ26528.1"/>
    </source>
</evidence>
<dbReference type="AlphaFoldDB" id="A0A3L6F0X4"/>
<reference evidence="1" key="1">
    <citation type="journal article" date="2018" name="Nat. Genet.">
        <title>Extensive intraspecific gene order and gene structural variations between Mo17 and other maize genomes.</title>
        <authorList>
            <person name="Sun S."/>
            <person name="Zhou Y."/>
            <person name="Chen J."/>
            <person name="Shi J."/>
            <person name="Zhao H."/>
            <person name="Zhao H."/>
            <person name="Song W."/>
            <person name="Zhang M."/>
            <person name="Cui Y."/>
            <person name="Dong X."/>
            <person name="Liu H."/>
            <person name="Ma X."/>
            <person name="Jiao Y."/>
            <person name="Wang B."/>
            <person name="Wei X."/>
            <person name="Stein J.C."/>
            <person name="Glaubitz J.C."/>
            <person name="Lu F."/>
            <person name="Yu G."/>
            <person name="Liang C."/>
            <person name="Fengler K."/>
            <person name="Li B."/>
            <person name="Rafalski A."/>
            <person name="Schnable P.S."/>
            <person name="Ware D.H."/>
            <person name="Buckler E.S."/>
            <person name="Lai J."/>
        </authorList>
    </citation>
    <scope>NUCLEOTIDE SEQUENCE [LARGE SCALE GENOMIC DNA]</scope>
    <source>
        <tissue evidence="1">Seedling</tissue>
    </source>
</reference>
<comment type="caution">
    <text evidence="1">The sequence shown here is derived from an EMBL/GenBank/DDBJ whole genome shotgun (WGS) entry which is preliminary data.</text>
</comment>
<accession>A0A3L6F0X4</accession>
<protein>
    <submittedName>
        <fullName evidence="1">Uncharacterized protein</fullName>
    </submittedName>
</protein>
<dbReference type="Proteomes" id="UP000251960">
    <property type="component" value="Chromosome 4"/>
</dbReference>
<gene>
    <name evidence="1" type="ORF">Zm00014a_032245</name>
</gene>